<dbReference type="OrthoDB" id="5791714at2759"/>
<organism evidence="2 3">
    <name type="scientific">Caenorhabditis nigoni</name>
    <dbReference type="NCBI Taxonomy" id="1611254"/>
    <lineage>
        <taxon>Eukaryota</taxon>
        <taxon>Metazoa</taxon>
        <taxon>Ecdysozoa</taxon>
        <taxon>Nematoda</taxon>
        <taxon>Chromadorea</taxon>
        <taxon>Rhabditida</taxon>
        <taxon>Rhabditina</taxon>
        <taxon>Rhabditomorpha</taxon>
        <taxon>Rhabditoidea</taxon>
        <taxon>Rhabditidae</taxon>
        <taxon>Peloderinae</taxon>
        <taxon>Caenorhabditis</taxon>
    </lineage>
</organism>
<gene>
    <name evidence="2" type="primary">Cni-C45E5.4</name>
    <name evidence="2" type="synonym">Cnig_chr_IV.g13416</name>
    <name evidence="2" type="ORF">B9Z55_013416</name>
</gene>
<evidence type="ECO:0000313" key="2">
    <source>
        <dbReference type="EMBL" id="PIC33435.1"/>
    </source>
</evidence>
<evidence type="ECO:0000256" key="1">
    <source>
        <dbReference type="SAM" id="SignalP"/>
    </source>
</evidence>
<comment type="caution">
    <text evidence="2">The sequence shown here is derived from an EMBL/GenBank/DDBJ whole genome shotgun (WGS) entry which is preliminary data.</text>
</comment>
<feature type="chain" id="PRO_5013613271" description="SXP/RAL-2 family protein Ani s 5-like cation-binding domain-containing protein" evidence="1">
    <location>
        <begin position="20"/>
        <end position="170"/>
    </location>
</feature>
<sequence>MLRFLTCFLVISSMALVSAKSRYSRQVDETLTDSEGSGLQFINFDEGSASNPIVAIDPEGSGLMYDEEGSGSHLLFDSETPIQVTNVSGAQAEPASAQDPKVFSQTINVTDTDVETLMIEVHLPQKTTSQLLDDLKNDTVEQNPISTLDTAVSLTSVLNELLGRIQDATN</sequence>
<dbReference type="Proteomes" id="UP000230233">
    <property type="component" value="Chromosome IV"/>
</dbReference>
<feature type="signal peptide" evidence="1">
    <location>
        <begin position="1"/>
        <end position="19"/>
    </location>
</feature>
<evidence type="ECO:0000313" key="3">
    <source>
        <dbReference type="Proteomes" id="UP000230233"/>
    </source>
</evidence>
<dbReference type="AlphaFoldDB" id="A0A2G5U1M7"/>
<name>A0A2G5U1M7_9PELO</name>
<evidence type="ECO:0008006" key="4">
    <source>
        <dbReference type="Google" id="ProtNLM"/>
    </source>
</evidence>
<protein>
    <recommendedName>
        <fullName evidence="4">SXP/RAL-2 family protein Ani s 5-like cation-binding domain-containing protein</fullName>
    </recommendedName>
</protein>
<dbReference type="EMBL" id="PDUG01000004">
    <property type="protein sequence ID" value="PIC33435.1"/>
    <property type="molecule type" value="Genomic_DNA"/>
</dbReference>
<keyword evidence="3" id="KW-1185">Reference proteome</keyword>
<accession>A0A2G5U1M7</accession>
<proteinExistence type="predicted"/>
<reference evidence="3" key="1">
    <citation type="submission" date="2017-10" db="EMBL/GenBank/DDBJ databases">
        <title>Rapid genome shrinkage in a self-fertile nematode reveals novel sperm competition proteins.</title>
        <authorList>
            <person name="Yin D."/>
            <person name="Schwarz E.M."/>
            <person name="Thomas C.G."/>
            <person name="Felde R.L."/>
            <person name="Korf I.F."/>
            <person name="Cutter A.D."/>
            <person name="Schartner C.M."/>
            <person name="Ralston E.J."/>
            <person name="Meyer B.J."/>
            <person name="Haag E.S."/>
        </authorList>
    </citation>
    <scope>NUCLEOTIDE SEQUENCE [LARGE SCALE GENOMIC DNA]</scope>
    <source>
        <strain evidence="3">JU1422</strain>
    </source>
</reference>
<keyword evidence="1" id="KW-0732">Signal</keyword>